<evidence type="ECO:0000256" key="1">
    <source>
        <dbReference type="SAM" id="MobiDB-lite"/>
    </source>
</evidence>
<evidence type="ECO:0000313" key="5">
    <source>
        <dbReference type="Proteomes" id="UP001163828"/>
    </source>
</evidence>
<feature type="transmembrane region" description="Helical" evidence="2">
    <location>
        <begin position="656"/>
        <end position="674"/>
    </location>
</feature>
<gene>
    <name evidence="4" type="ORF">F5050DRAFT_1562377</name>
</gene>
<dbReference type="Gene3D" id="3.20.20.80">
    <property type="entry name" value="Glycosidases"/>
    <property type="match status" value="1"/>
</dbReference>
<name>A0ABQ8QQI9_9AGAR</name>
<dbReference type="InterPro" id="IPR031728">
    <property type="entry name" value="GlcAase_C"/>
</dbReference>
<feature type="region of interest" description="Disordered" evidence="1">
    <location>
        <begin position="624"/>
        <end position="644"/>
    </location>
</feature>
<dbReference type="EMBL" id="MU790518">
    <property type="protein sequence ID" value="KAJ4000668.1"/>
    <property type="molecule type" value="Genomic_DNA"/>
</dbReference>
<evidence type="ECO:0000313" key="4">
    <source>
        <dbReference type="EMBL" id="KAJ4000668.1"/>
    </source>
</evidence>
<sequence>MTSFSLFRVFFYNCLLGLTTAVTVYYAPGQNPFSTTSADASSYTGAAAYNPTTFDPPALPDPLPSLSLDFNIQNNPFGLSITQSGAFMGFSVEMSVANQVCESILQVPFLNLLATISQRSGTVRVRIGGNSQDTASQVASLDDGKVLEKDLSGVTNPTETPPLVFTPDLLYMMRNISDFVNVRWFHIIGIPFNDSSNFRLEIAQSAQEILGDYLIGVQAGETDTLQYIGNEPDLYAAHGHRSSTYSQYDYVGELGSLIDDMSQYSDLSVAQNLLLIPSVSGTWTPEDVWDTGVMDTYGSNIAWMSVEHYPTDNCYAQYGTGTPRNDTELWPTYLMHSSAQSLVQPYLNSTAYAQSKSKPFIMFETNTASCGGFPGISDVFGAALWGLDYGLLMAASNFSGGMFHVGGQSVYYNVRPKFPSAVLRLSSPPTNQSSYKQWTVGPVFYSSLVIAEALGSSNQSQVLEIGAENQSTYTPNYVIYENGQPVRMVLINFLSDSSGNSNYTANIAIGGGQTGQSNTTPSQVKVKYLTASSVSQKGNYSWASQTFGGNFESDGRLQGTEIIETIPCDQSTQVCSVSVPAPGAALVFLTDELTETEGAPSTTFATTTVTKTANTATVDASVLATSNGRSGNSPIGSSSKGSANDGVRLKASISCLWIVFGISSGVGLFLRATYVL</sequence>
<dbReference type="InterPro" id="IPR017853">
    <property type="entry name" value="GH"/>
</dbReference>
<keyword evidence="2" id="KW-0472">Membrane</keyword>
<keyword evidence="2" id="KW-1133">Transmembrane helix</keyword>
<keyword evidence="4" id="KW-0378">Hydrolase</keyword>
<accession>A0ABQ8QQI9</accession>
<dbReference type="SUPFAM" id="SSF51445">
    <property type="entry name" value="(Trans)glycosidases"/>
    <property type="match status" value="1"/>
</dbReference>
<organism evidence="4 5">
    <name type="scientific">Lentinula boryana</name>
    <dbReference type="NCBI Taxonomy" id="40481"/>
    <lineage>
        <taxon>Eukaryota</taxon>
        <taxon>Fungi</taxon>
        <taxon>Dikarya</taxon>
        <taxon>Basidiomycota</taxon>
        <taxon>Agaricomycotina</taxon>
        <taxon>Agaricomycetes</taxon>
        <taxon>Agaricomycetidae</taxon>
        <taxon>Agaricales</taxon>
        <taxon>Marasmiineae</taxon>
        <taxon>Omphalotaceae</taxon>
        <taxon>Lentinula</taxon>
    </lineage>
</organism>
<reference evidence="4" key="1">
    <citation type="submission" date="2022-08" db="EMBL/GenBank/DDBJ databases">
        <authorList>
            <consortium name="DOE Joint Genome Institute"/>
            <person name="Min B."/>
            <person name="Riley R."/>
            <person name="Sierra-Patev S."/>
            <person name="Naranjo-Ortiz M."/>
            <person name="Looney B."/>
            <person name="Konkel Z."/>
            <person name="Slot J.C."/>
            <person name="Sakamoto Y."/>
            <person name="Steenwyk J.L."/>
            <person name="Rokas A."/>
            <person name="Carro J."/>
            <person name="Camarero S."/>
            <person name="Ferreira P."/>
            <person name="Molpeceres G."/>
            <person name="Ruiz-Duenas F.J."/>
            <person name="Serrano A."/>
            <person name="Henrissat B."/>
            <person name="Drula E."/>
            <person name="Hughes K.W."/>
            <person name="Mata J.L."/>
            <person name="Ishikawa N.K."/>
            <person name="Vargas-Isla R."/>
            <person name="Ushijima S."/>
            <person name="Smith C.A."/>
            <person name="Ahrendt S."/>
            <person name="Andreopoulos W."/>
            <person name="He G."/>
            <person name="Labutti K."/>
            <person name="Lipzen A."/>
            <person name="Ng V."/>
            <person name="Sandor L."/>
            <person name="Barry K."/>
            <person name="Martinez A.T."/>
            <person name="Xiao Y."/>
            <person name="Gibbons J.G."/>
            <person name="Terashima K."/>
            <person name="Hibbett D.S."/>
            <person name="Grigoriev I.V."/>
        </authorList>
    </citation>
    <scope>NUCLEOTIDE SEQUENCE</scope>
    <source>
        <strain evidence="4">TFB10827</strain>
    </source>
</reference>
<feature type="transmembrane region" description="Helical" evidence="2">
    <location>
        <begin position="9"/>
        <end position="27"/>
    </location>
</feature>
<dbReference type="PANTHER" id="PTHR36183:SF2">
    <property type="entry name" value="BETA-GLUCURONIDASE C-TERMINAL DOMAIN-CONTAINING PROTEIN"/>
    <property type="match status" value="1"/>
</dbReference>
<dbReference type="GO" id="GO:0016787">
    <property type="term" value="F:hydrolase activity"/>
    <property type="evidence" value="ECO:0007669"/>
    <property type="project" value="UniProtKB-KW"/>
</dbReference>
<dbReference type="PANTHER" id="PTHR36183">
    <property type="entry name" value="BETA-GLUCURONIDASE"/>
    <property type="match status" value="1"/>
</dbReference>
<dbReference type="InterPro" id="IPR052974">
    <property type="entry name" value="GH79_Enzymes"/>
</dbReference>
<keyword evidence="5" id="KW-1185">Reference proteome</keyword>
<comment type="caution">
    <text evidence="4">The sequence shown here is derived from an EMBL/GenBank/DDBJ whole genome shotgun (WGS) entry which is preliminary data.</text>
</comment>
<feature type="compositionally biased region" description="Polar residues" evidence="1">
    <location>
        <begin position="624"/>
        <end position="642"/>
    </location>
</feature>
<evidence type="ECO:0000259" key="3">
    <source>
        <dbReference type="Pfam" id="PF16862"/>
    </source>
</evidence>
<proteinExistence type="predicted"/>
<keyword evidence="2" id="KW-0812">Transmembrane</keyword>
<protein>
    <submittedName>
        <fullName evidence="4">Glycoside hydrolase family 79 protein</fullName>
    </submittedName>
</protein>
<evidence type="ECO:0000256" key="2">
    <source>
        <dbReference type="SAM" id="Phobius"/>
    </source>
</evidence>
<feature type="domain" description="Beta-glucuronidase C-terminal" evidence="3">
    <location>
        <begin position="477"/>
        <end position="586"/>
    </location>
</feature>
<dbReference type="Proteomes" id="UP001163828">
    <property type="component" value="Unassembled WGS sequence"/>
</dbReference>
<dbReference type="Pfam" id="PF16862">
    <property type="entry name" value="Glyco_hydro_79C"/>
    <property type="match status" value="1"/>
</dbReference>